<sequence>MPNTTSAKKALRQNITARSRNKHFSALYKESVKNLEKAIKNNAIDEAKDLLSKVYSSIDKLVKKNIIHANNWSRKKSKFAKFAKSLSLKS</sequence>
<dbReference type="Gene3D" id="1.20.58.110">
    <property type="entry name" value="Ribosomal protein S20"/>
    <property type="match status" value="1"/>
</dbReference>
<evidence type="ECO:0000256" key="7">
    <source>
        <dbReference type="HAMAP-Rule" id="MF_00500"/>
    </source>
</evidence>
<evidence type="ECO:0000256" key="1">
    <source>
        <dbReference type="ARBA" id="ARBA00007634"/>
    </source>
</evidence>
<dbReference type="GO" id="GO:0003735">
    <property type="term" value="F:structural constituent of ribosome"/>
    <property type="evidence" value="ECO:0007669"/>
    <property type="project" value="InterPro"/>
</dbReference>
<evidence type="ECO:0000256" key="2">
    <source>
        <dbReference type="ARBA" id="ARBA00022730"/>
    </source>
</evidence>
<name>K2G7K7_9BACT</name>
<dbReference type="GO" id="GO:0070181">
    <property type="term" value="F:small ribosomal subunit rRNA binding"/>
    <property type="evidence" value="ECO:0007669"/>
    <property type="project" value="TreeGrafter"/>
</dbReference>
<proteinExistence type="inferred from homology"/>
<evidence type="ECO:0000256" key="4">
    <source>
        <dbReference type="ARBA" id="ARBA00022980"/>
    </source>
</evidence>
<dbReference type="Pfam" id="PF01649">
    <property type="entry name" value="Ribosomal_S20p"/>
    <property type="match status" value="1"/>
</dbReference>
<accession>K2G7K7</accession>
<comment type="caution">
    <text evidence="8">The sequence shown here is derived from an EMBL/GenBank/DDBJ whole genome shotgun (WGS) entry which is preliminary data.</text>
</comment>
<gene>
    <name evidence="7" type="primary">rpsT</name>
    <name evidence="8" type="ORF">ACD_4C00457G0005</name>
</gene>
<dbReference type="GO" id="GO:0006412">
    <property type="term" value="P:translation"/>
    <property type="evidence" value="ECO:0007669"/>
    <property type="project" value="UniProtKB-UniRule"/>
</dbReference>
<dbReference type="InterPro" id="IPR002583">
    <property type="entry name" value="Ribosomal_bS20"/>
</dbReference>
<dbReference type="NCBIfam" id="TIGR00029">
    <property type="entry name" value="S20"/>
    <property type="match status" value="1"/>
</dbReference>
<dbReference type="HAMAP" id="MF_00500">
    <property type="entry name" value="Ribosomal_bS20"/>
    <property type="match status" value="1"/>
</dbReference>
<keyword evidence="5 7" id="KW-0687">Ribonucleoprotein</keyword>
<dbReference type="PANTHER" id="PTHR33398">
    <property type="entry name" value="30S RIBOSOMAL PROTEIN S20"/>
    <property type="match status" value="1"/>
</dbReference>
<comment type="similarity">
    <text evidence="1 7">Belongs to the bacterial ribosomal protein bS20 family.</text>
</comment>
<evidence type="ECO:0000256" key="6">
    <source>
        <dbReference type="ARBA" id="ARBA00035136"/>
    </source>
</evidence>
<dbReference type="PANTHER" id="PTHR33398:SF1">
    <property type="entry name" value="SMALL RIBOSOMAL SUBUNIT PROTEIN BS20C"/>
    <property type="match status" value="1"/>
</dbReference>
<dbReference type="GO" id="GO:0005829">
    <property type="term" value="C:cytosol"/>
    <property type="evidence" value="ECO:0007669"/>
    <property type="project" value="TreeGrafter"/>
</dbReference>
<dbReference type="GO" id="GO:0015935">
    <property type="term" value="C:small ribosomal subunit"/>
    <property type="evidence" value="ECO:0007669"/>
    <property type="project" value="TreeGrafter"/>
</dbReference>
<keyword evidence="4 7" id="KW-0689">Ribosomal protein</keyword>
<reference evidence="8" key="1">
    <citation type="journal article" date="2012" name="Science">
        <title>Fermentation, hydrogen, and sulfur metabolism in multiple uncultivated bacterial phyla.</title>
        <authorList>
            <person name="Wrighton K.C."/>
            <person name="Thomas B.C."/>
            <person name="Sharon I."/>
            <person name="Miller C.S."/>
            <person name="Castelle C.J."/>
            <person name="VerBerkmoes N.C."/>
            <person name="Wilkins M.J."/>
            <person name="Hettich R.L."/>
            <person name="Lipton M.S."/>
            <person name="Williams K.H."/>
            <person name="Long P.E."/>
            <person name="Banfield J.F."/>
        </authorList>
    </citation>
    <scope>NUCLEOTIDE SEQUENCE [LARGE SCALE GENOMIC DNA]</scope>
</reference>
<comment type="function">
    <text evidence="7">Binds directly to 16S ribosomal RNA.</text>
</comment>
<dbReference type="InterPro" id="IPR036510">
    <property type="entry name" value="Ribosomal_bS20_sf"/>
</dbReference>
<dbReference type="SUPFAM" id="SSF46992">
    <property type="entry name" value="Ribosomal protein S20"/>
    <property type="match status" value="1"/>
</dbReference>
<dbReference type="EMBL" id="AMFJ01000973">
    <property type="protein sequence ID" value="EKE26059.1"/>
    <property type="molecule type" value="Genomic_DNA"/>
</dbReference>
<evidence type="ECO:0000256" key="5">
    <source>
        <dbReference type="ARBA" id="ARBA00023274"/>
    </source>
</evidence>
<keyword evidence="3 7" id="KW-0694">RNA-binding</keyword>
<evidence type="ECO:0000256" key="3">
    <source>
        <dbReference type="ARBA" id="ARBA00022884"/>
    </source>
</evidence>
<protein>
    <recommendedName>
        <fullName evidence="6 7">Small ribosomal subunit protein bS20</fullName>
    </recommendedName>
</protein>
<organism evidence="8">
    <name type="scientific">uncultured bacterium</name>
    <name type="common">gcode 4</name>
    <dbReference type="NCBI Taxonomy" id="1234023"/>
    <lineage>
        <taxon>Bacteria</taxon>
        <taxon>environmental samples</taxon>
    </lineage>
</organism>
<evidence type="ECO:0000313" key="8">
    <source>
        <dbReference type="EMBL" id="EKE26059.1"/>
    </source>
</evidence>
<dbReference type="AlphaFoldDB" id="K2G7K7"/>
<keyword evidence="2 7" id="KW-0699">rRNA-binding</keyword>